<protein>
    <recommendedName>
        <fullName evidence="1">Retrovirus-related Pol polyprotein from transposon TNT 1-94-like beta-barrel domain-containing protein</fullName>
    </recommendedName>
</protein>
<evidence type="ECO:0000313" key="2">
    <source>
        <dbReference type="EMBL" id="GJS63400.1"/>
    </source>
</evidence>
<dbReference type="PANTHER" id="PTHR11439">
    <property type="entry name" value="GAG-POL-RELATED RETROTRANSPOSON"/>
    <property type="match status" value="1"/>
</dbReference>
<accession>A0ABQ4XEU7</accession>
<comment type="caution">
    <text evidence="2">The sequence shown here is derived from an EMBL/GenBank/DDBJ whole genome shotgun (WGS) entry which is preliminary data.</text>
</comment>
<dbReference type="PANTHER" id="PTHR11439:SF483">
    <property type="entry name" value="PEPTIDE SYNTHASE GLIP-LIKE, PUTATIVE (AFU_ORTHOLOGUE AFUA_3G12920)-RELATED"/>
    <property type="match status" value="1"/>
</dbReference>
<reference evidence="2" key="1">
    <citation type="journal article" date="2022" name="Int. J. Mol. Sci.">
        <title>Draft Genome of Tanacetum Coccineum: Genomic Comparison of Closely Related Tanacetum-Family Plants.</title>
        <authorList>
            <person name="Yamashiro T."/>
            <person name="Shiraishi A."/>
            <person name="Nakayama K."/>
            <person name="Satake H."/>
        </authorList>
    </citation>
    <scope>NUCLEOTIDE SEQUENCE</scope>
</reference>
<proteinExistence type="predicted"/>
<evidence type="ECO:0000259" key="1">
    <source>
        <dbReference type="Pfam" id="PF22936"/>
    </source>
</evidence>
<name>A0ABQ4XEU7_9ASTR</name>
<evidence type="ECO:0000313" key="3">
    <source>
        <dbReference type="Proteomes" id="UP001151760"/>
    </source>
</evidence>
<dbReference type="Proteomes" id="UP001151760">
    <property type="component" value="Unassembled WGS sequence"/>
</dbReference>
<dbReference type="InterPro" id="IPR054722">
    <property type="entry name" value="PolX-like_BBD"/>
</dbReference>
<feature type="domain" description="Retrovirus-related Pol polyprotein from transposon TNT 1-94-like beta-barrel" evidence="1">
    <location>
        <begin position="437"/>
        <end position="511"/>
    </location>
</feature>
<organism evidence="2 3">
    <name type="scientific">Tanacetum coccineum</name>
    <dbReference type="NCBI Taxonomy" id="301880"/>
    <lineage>
        <taxon>Eukaryota</taxon>
        <taxon>Viridiplantae</taxon>
        <taxon>Streptophyta</taxon>
        <taxon>Embryophyta</taxon>
        <taxon>Tracheophyta</taxon>
        <taxon>Spermatophyta</taxon>
        <taxon>Magnoliopsida</taxon>
        <taxon>eudicotyledons</taxon>
        <taxon>Gunneridae</taxon>
        <taxon>Pentapetalae</taxon>
        <taxon>asterids</taxon>
        <taxon>campanulids</taxon>
        <taxon>Asterales</taxon>
        <taxon>Asteraceae</taxon>
        <taxon>Asteroideae</taxon>
        <taxon>Anthemideae</taxon>
        <taxon>Anthemidinae</taxon>
        <taxon>Tanacetum</taxon>
    </lineage>
</organism>
<dbReference type="CDD" id="cd09272">
    <property type="entry name" value="RNase_HI_RT_Ty1"/>
    <property type="match status" value="1"/>
</dbReference>
<reference evidence="2" key="2">
    <citation type="submission" date="2022-01" db="EMBL/GenBank/DDBJ databases">
        <authorList>
            <person name="Yamashiro T."/>
            <person name="Shiraishi A."/>
            <person name="Satake H."/>
            <person name="Nakayama K."/>
        </authorList>
    </citation>
    <scope>NUCLEOTIDE SEQUENCE</scope>
</reference>
<dbReference type="Pfam" id="PF22936">
    <property type="entry name" value="Pol_BBD"/>
    <property type="match status" value="1"/>
</dbReference>
<gene>
    <name evidence="2" type="ORF">Tco_0677964</name>
</gene>
<keyword evidence="3" id="KW-1185">Reference proteome</keyword>
<sequence>MDNSSARPGEALACDRKLHLLRCAWEEDDVFWILSHAGGKRPQKLVILRLHLHYQHQGNPIVKEFLDTYHIHFSNAFLDEIVNASNSISSRVLAFLSLLDQQLFLLRGWREEPEVSSDDNEMVEVKVLMALVDDNDVVSKKGARNVDDTKVSILGVERSRLSEHEGFILPNHDTGRILPAESQRNTTDSLVDVIDSSVTNYDSADESLVCSTPLPPLEKLVALAKGNKSASASKINSTSASKLKNVKIEDDPPLAIVMKELNELKLKISRNQSSYSRSNQSEQCKRTDHKTCDHVEYMFTMNMSQHLKGQGGSSSRSRNLRPSKHLFPPCIHYGLSDHLYDDCINYPICDLYGSYDHDKNGHNRIFSLRKGIKPRNPQHVRKGCETCSSIVHTITDHNDIEWLRRGEALQAKKAEALKSNKVQSSNANISTTPTKRYLDSRCSRHMTGVKSYLHKYRKQPGPKVVFGDDSTCTTEGHGSIKYSGIVLTKVAFVNSLKYNLIRISQLCDAKYIVQFDEKRRKIFNSNKEVVMIASRVRDVYVLNMTSSPQETCFFAKDLLLHKRLAHLNFKTIIKFTKPLLDNINIFESERYPPDEYLHPYEPSQRYQTNNNNVSFIEPCKSPEPVVLETEVPSDPNGQADQNDQSVQTDEMLNDDQIIDNLLNIEDIQISEHLSSPNVEDRARILTRAMAKELSTALGPECQLVDFLSEEESKKIKQSKRGISINQEKYVNDLLKKYGINGSSVKTPMVPPNNLGPDLNGKAINETQYRGFNLKGYSDFDYARCNMDRKSTLGAYQLLGGKLMCRSAKKQQSIAMSSAEAEYVAVAGCCANILWMKSQLTDYDIIYEKVPIFCDNTSAIAISNNPVLHSRTKHIDIRYHFIRDHILKGDIELHFIPT</sequence>
<dbReference type="EMBL" id="BQNB010009428">
    <property type="protein sequence ID" value="GJS63400.1"/>
    <property type="molecule type" value="Genomic_DNA"/>
</dbReference>